<dbReference type="EMBL" id="GBRH01263289">
    <property type="protein sequence ID" value="JAD34606.1"/>
    <property type="molecule type" value="Transcribed_RNA"/>
</dbReference>
<reference evidence="1" key="1">
    <citation type="submission" date="2014-09" db="EMBL/GenBank/DDBJ databases">
        <authorList>
            <person name="Magalhaes I.L.F."/>
            <person name="Oliveira U."/>
            <person name="Santos F.R."/>
            <person name="Vidigal T.H.D.A."/>
            <person name="Brescovit A.D."/>
            <person name="Santos A.J."/>
        </authorList>
    </citation>
    <scope>NUCLEOTIDE SEQUENCE</scope>
    <source>
        <tissue evidence="1">Shoot tissue taken approximately 20 cm above the soil surface</tissue>
    </source>
</reference>
<evidence type="ECO:0000313" key="1">
    <source>
        <dbReference type="EMBL" id="JAD34606.1"/>
    </source>
</evidence>
<sequence>MELTYLSRKYLSRSQECTKREANIAEKKKRIKTD</sequence>
<organism evidence="1">
    <name type="scientific">Arundo donax</name>
    <name type="common">Giant reed</name>
    <name type="synonym">Donax arundinaceus</name>
    <dbReference type="NCBI Taxonomy" id="35708"/>
    <lineage>
        <taxon>Eukaryota</taxon>
        <taxon>Viridiplantae</taxon>
        <taxon>Streptophyta</taxon>
        <taxon>Embryophyta</taxon>
        <taxon>Tracheophyta</taxon>
        <taxon>Spermatophyta</taxon>
        <taxon>Magnoliopsida</taxon>
        <taxon>Liliopsida</taxon>
        <taxon>Poales</taxon>
        <taxon>Poaceae</taxon>
        <taxon>PACMAD clade</taxon>
        <taxon>Arundinoideae</taxon>
        <taxon>Arundineae</taxon>
        <taxon>Arundo</taxon>
    </lineage>
</organism>
<reference evidence="1" key="2">
    <citation type="journal article" date="2015" name="Data Brief">
        <title>Shoot transcriptome of the giant reed, Arundo donax.</title>
        <authorList>
            <person name="Barrero R.A."/>
            <person name="Guerrero F.D."/>
            <person name="Moolhuijzen P."/>
            <person name="Goolsby J.A."/>
            <person name="Tidwell J."/>
            <person name="Bellgard S.E."/>
            <person name="Bellgard M.I."/>
        </authorList>
    </citation>
    <scope>NUCLEOTIDE SEQUENCE</scope>
    <source>
        <tissue evidence="1">Shoot tissue taken approximately 20 cm above the soil surface</tissue>
    </source>
</reference>
<dbReference type="AlphaFoldDB" id="A0A0A8Z762"/>
<protein>
    <submittedName>
        <fullName evidence="1">Uncharacterized protein</fullName>
    </submittedName>
</protein>
<proteinExistence type="predicted"/>
<name>A0A0A8Z762_ARUDO</name>
<accession>A0A0A8Z762</accession>